<dbReference type="Pfam" id="PF00474">
    <property type="entry name" value="SSF"/>
    <property type="match status" value="2"/>
</dbReference>
<sequence>MNTTIWSLAGIGAVALVTFLLGYVGSRKANTTPDFLVARRSVPATRNAAAISGEYLSAASFLGVAGLVLKDGIDALWYPIGFTAGYLALLLFVAAPLRRSGAYTLPDFAEARLGSTNLRHFCTFFVVCIGVLYLVPQLQSAGLTLTTITGLPSWIGALAVTVIVVVNVLGGGMRAITLVQAFQYWGKLFAIAAPTFVLFVVFLASPSQGTQPIDDNGVMRFPKSEVVEIKESVRLRVTEPMTLRAEGTVDGAPANGSVYWREGRYEIGPNTKLSFTAGSPVPVVDGAPPNNDSWMRPQVGGIWNLFETYSLIFATFLGTMGLPHVLVRFYTNPDGKAARRTALHVLYLLGLFYLFPTVLGVLSRLYLPRLLVNGKTDAAVLMLPEAMVPNLGGQILGAIIAAGAFAAFLSTSSGLVVSVAGVVSTDIMPGKVRDFRWATVFTGMVAIGLALLLPRSDASLTVAMSFALAASTFCPLLVLGIWWRGLTWVGAVCGMIIGGGAVITAYALSVVSSYTGHWAPGVFTQPALITVPIAFLTMIVVSKATRRRRPQDVNQILLRLHAPDPLGFIKDRDIARFGTAEEKARLAESKPRGSTRSL</sequence>
<evidence type="ECO:0000256" key="10">
    <source>
        <dbReference type="SAM" id="Phobius"/>
    </source>
</evidence>
<feature type="transmembrane region" description="Helical" evidence="10">
    <location>
        <begin position="342"/>
        <end position="367"/>
    </location>
</feature>
<dbReference type="Gene3D" id="1.20.1730.10">
    <property type="entry name" value="Sodium/glucose cotransporter"/>
    <property type="match status" value="1"/>
</dbReference>
<comment type="similarity">
    <text evidence="2 9">Belongs to the sodium:solute symporter (SSF) (TC 2.A.21) family.</text>
</comment>
<dbReference type="InterPro" id="IPR050277">
    <property type="entry name" value="Sodium:Solute_Symporter"/>
</dbReference>
<feature type="transmembrane region" description="Helical" evidence="10">
    <location>
        <begin position="309"/>
        <end position="330"/>
    </location>
</feature>
<evidence type="ECO:0000256" key="6">
    <source>
        <dbReference type="ARBA" id="ARBA00022847"/>
    </source>
</evidence>
<feature type="transmembrane region" description="Helical" evidence="10">
    <location>
        <begin position="489"/>
        <end position="511"/>
    </location>
</feature>
<keyword evidence="12" id="KW-1185">Reference proteome</keyword>
<dbReference type="AlphaFoldDB" id="A0A563EYS4"/>
<feature type="transmembrane region" description="Helical" evidence="10">
    <location>
        <begin position="118"/>
        <end position="135"/>
    </location>
</feature>
<dbReference type="GO" id="GO:0005886">
    <property type="term" value="C:plasma membrane"/>
    <property type="evidence" value="ECO:0007669"/>
    <property type="project" value="UniProtKB-SubCell"/>
</dbReference>
<evidence type="ECO:0000313" key="11">
    <source>
        <dbReference type="EMBL" id="TWP52773.1"/>
    </source>
</evidence>
<keyword evidence="8 10" id="KW-0472">Membrane</keyword>
<keyword evidence="4" id="KW-1003">Cell membrane</keyword>
<feature type="transmembrane region" description="Helical" evidence="10">
    <location>
        <begin position="155"/>
        <end position="176"/>
    </location>
</feature>
<dbReference type="RefSeq" id="WP_146350028.1">
    <property type="nucleotide sequence ID" value="NZ_VOBR01000004.1"/>
</dbReference>
<evidence type="ECO:0000256" key="2">
    <source>
        <dbReference type="ARBA" id="ARBA00006434"/>
    </source>
</evidence>
<dbReference type="EMBL" id="VOBR01000004">
    <property type="protein sequence ID" value="TWP52773.1"/>
    <property type="molecule type" value="Genomic_DNA"/>
</dbReference>
<organism evidence="11 12">
    <name type="scientific">Lentzea tibetensis</name>
    <dbReference type="NCBI Taxonomy" id="2591470"/>
    <lineage>
        <taxon>Bacteria</taxon>
        <taxon>Bacillati</taxon>
        <taxon>Actinomycetota</taxon>
        <taxon>Actinomycetes</taxon>
        <taxon>Pseudonocardiales</taxon>
        <taxon>Pseudonocardiaceae</taxon>
        <taxon>Lentzea</taxon>
    </lineage>
</organism>
<keyword evidence="7 10" id="KW-1133">Transmembrane helix</keyword>
<comment type="subcellular location">
    <subcellularLocation>
        <location evidence="1">Cell membrane</location>
        <topology evidence="1">Multi-pass membrane protein</topology>
    </subcellularLocation>
</comment>
<dbReference type="GO" id="GO:0015123">
    <property type="term" value="F:acetate transmembrane transporter activity"/>
    <property type="evidence" value="ECO:0007669"/>
    <property type="project" value="TreeGrafter"/>
</dbReference>
<name>A0A563EYS4_9PSEU</name>
<keyword evidence="5 10" id="KW-0812">Transmembrane</keyword>
<dbReference type="GO" id="GO:0015293">
    <property type="term" value="F:symporter activity"/>
    <property type="evidence" value="ECO:0007669"/>
    <property type="project" value="UniProtKB-KW"/>
</dbReference>
<evidence type="ECO:0000256" key="7">
    <source>
        <dbReference type="ARBA" id="ARBA00022989"/>
    </source>
</evidence>
<dbReference type="PROSITE" id="PS50283">
    <property type="entry name" value="NA_SOLUT_SYMP_3"/>
    <property type="match status" value="1"/>
</dbReference>
<feature type="transmembrane region" description="Helical" evidence="10">
    <location>
        <begin position="395"/>
        <end position="423"/>
    </location>
</feature>
<dbReference type="InterPro" id="IPR001734">
    <property type="entry name" value="Na/solute_symporter"/>
</dbReference>
<keyword evidence="3" id="KW-0813">Transport</keyword>
<dbReference type="Proteomes" id="UP000316639">
    <property type="component" value="Unassembled WGS sequence"/>
</dbReference>
<feature type="transmembrane region" description="Helical" evidence="10">
    <location>
        <begin position="47"/>
        <end position="69"/>
    </location>
</feature>
<comment type="caution">
    <text evidence="11">The sequence shown here is derived from an EMBL/GenBank/DDBJ whole genome shotgun (WGS) entry which is preliminary data.</text>
</comment>
<evidence type="ECO:0000256" key="5">
    <source>
        <dbReference type="ARBA" id="ARBA00022692"/>
    </source>
</evidence>
<gene>
    <name evidence="11" type="ORF">FKR81_06475</name>
</gene>
<evidence type="ECO:0000256" key="4">
    <source>
        <dbReference type="ARBA" id="ARBA00022475"/>
    </source>
</evidence>
<dbReference type="PANTHER" id="PTHR48086:SF6">
    <property type="entry name" value="CATION_ACETATE SYMPORTER ACTP"/>
    <property type="match status" value="1"/>
</dbReference>
<feature type="transmembrane region" description="Helical" evidence="10">
    <location>
        <begin position="460"/>
        <end position="482"/>
    </location>
</feature>
<evidence type="ECO:0000256" key="3">
    <source>
        <dbReference type="ARBA" id="ARBA00022448"/>
    </source>
</evidence>
<keyword evidence="6" id="KW-0769">Symport</keyword>
<proteinExistence type="inferred from homology"/>
<evidence type="ECO:0000313" key="12">
    <source>
        <dbReference type="Proteomes" id="UP000316639"/>
    </source>
</evidence>
<dbReference type="CDD" id="cd11480">
    <property type="entry name" value="SLC5sbd_u4"/>
    <property type="match status" value="1"/>
</dbReference>
<accession>A0A563EYS4</accession>
<feature type="transmembrane region" description="Helical" evidence="10">
    <location>
        <begin position="188"/>
        <end position="205"/>
    </location>
</feature>
<evidence type="ECO:0000256" key="1">
    <source>
        <dbReference type="ARBA" id="ARBA00004651"/>
    </source>
</evidence>
<dbReference type="InterPro" id="IPR038377">
    <property type="entry name" value="Na/Glc_symporter_sf"/>
</dbReference>
<feature type="transmembrane region" description="Helical" evidence="10">
    <location>
        <begin position="523"/>
        <end position="541"/>
    </location>
</feature>
<dbReference type="GO" id="GO:0006847">
    <property type="term" value="P:plasma membrane acetate transport"/>
    <property type="evidence" value="ECO:0007669"/>
    <property type="project" value="TreeGrafter"/>
</dbReference>
<feature type="transmembrane region" description="Helical" evidence="10">
    <location>
        <begin position="435"/>
        <end position="454"/>
    </location>
</feature>
<evidence type="ECO:0000256" key="9">
    <source>
        <dbReference type="RuleBase" id="RU362091"/>
    </source>
</evidence>
<protein>
    <submittedName>
        <fullName evidence="11">Cation acetate symporter</fullName>
    </submittedName>
</protein>
<dbReference type="PANTHER" id="PTHR48086">
    <property type="entry name" value="SODIUM/PROLINE SYMPORTER-RELATED"/>
    <property type="match status" value="1"/>
</dbReference>
<feature type="transmembrane region" description="Helical" evidence="10">
    <location>
        <begin position="6"/>
        <end position="26"/>
    </location>
</feature>
<reference evidence="11 12" key="1">
    <citation type="submission" date="2019-07" db="EMBL/GenBank/DDBJ databases">
        <title>Lentzea xizangensis sp. nov., isolated from Qinghai-Tibetan Plateau Soils.</title>
        <authorList>
            <person name="Huang J."/>
        </authorList>
    </citation>
    <scope>NUCLEOTIDE SEQUENCE [LARGE SCALE GENOMIC DNA]</scope>
    <source>
        <strain evidence="11 12">FXJ1.1311</strain>
    </source>
</reference>
<evidence type="ECO:0000256" key="8">
    <source>
        <dbReference type="ARBA" id="ARBA00023136"/>
    </source>
</evidence>
<feature type="transmembrane region" description="Helical" evidence="10">
    <location>
        <begin position="75"/>
        <end position="97"/>
    </location>
</feature>
<dbReference type="OrthoDB" id="9764416at2"/>